<evidence type="ECO:0000256" key="3">
    <source>
        <dbReference type="ARBA" id="ARBA00016113"/>
    </source>
</evidence>
<dbReference type="GO" id="GO:0051607">
    <property type="term" value="P:defense response to virus"/>
    <property type="evidence" value="ECO:0007669"/>
    <property type="project" value="UniProtKB-KW"/>
</dbReference>
<sequence length="419" mass="48132">MICELEAIFPVHIGTGMSYDRAEFVVKNGILHRISMRKLIDMLSRREIDNLTAQLVRGSFSIGEFLRRTDIEPGEVSVYSLECKMAPKKIREQIKTADRAYLPGSSIKGAIRGALLYWYLKTNDWMIPVCYLKKGEVFGDNNINLLDMIRGDVQRFSDGKSVQVKSFFEDYEDGAKKRFGNRFIELVFGVKPFLLTENGIRSNFDAKYDLLKFLHISDFMPVDAQLSAINLKTYSLKRGNLEAKSFDTTVEAVRGRFSGTISLSSQIYTALENADEYPLLRDKLKIIGLKDDFHDEEVMKHLKTVLRDYNSWCIEKEIELVASADNGNRFAEGLEELERLNQSGNLIRVGFGVGTMYQTLIKLIEEADVELAKNIVNKFKLGKFRRNIDRRTGTNLFPPYPKTIEFTDDYNPIGWLRWE</sequence>
<evidence type="ECO:0000256" key="6">
    <source>
        <dbReference type="ARBA" id="ARBA00031720"/>
    </source>
</evidence>
<name>A0A7C0X1K7_9EURY</name>
<reference evidence="8" key="1">
    <citation type="journal article" date="2020" name="mSystems">
        <title>Genome- and Community-Level Interaction Insights into Carbon Utilization and Element Cycling Functions of Hydrothermarchaeota in Hydrothermal Sediment.</title>
        <authorList>
            <person name="Zhou Z."/>
            <person name="Liu Y."/>
            <person name="Xu W."/>
            <person name="Pan J."/>
            <person name="Luo Z.H."/>
            <person name="Li M."/>
        </authorList>
    </citation>
    <scope>NUCLEOTIDE SEQUENCE [LARGE SCALE GENOMIC DNA]</scope>
    <source>
        <strain evidence="8">HyVt-185</strain>
    </source>
</reference>
<protein>
    <recommendedName>
        <fullName evidence="3">CRISPR system Cms protein Csm5</fullName>
    </recommendedName>
    <alternativeName>
        <fullName evidence="6">CRISPR type III A-associated protein Csm5</fullName>
    </alternativeName>
</protein>
<evidence type="ECO:0000256" key="2">
    <source>
        <dbReference type="ARBA" id="ARBA00006680"/>
    </source>
</evidence>
<accession>A0A7C0X1K7</accession>
<dbReference type="Proteomes" id="UP000885863">
    <property type="component" value="Unassembled WGS sequence"/>
</dbReference>
<comment type="caution">
    <text evidence="8">The sequence shown here is derived from an EMBL/GenBank/DDBJ whole genome shotgun (WGS) entry which is preliminary data.</text>
</comment>
<evidence type="ECO:0000256" key="5">
    <source>
        <dbReference type="ARBA" id="ARBA00023118"/>
    </source>
</evidence>
<dbReference type="GO" id="GO:0003723">
    <property type="term" value="F:RNA binding"/>
    <property type="evidence" value="ECO:0007669"/>
    <property type="project" value="UniProtKB-KW"/>
</dbReference>
<dbReference type="PANTHER" id="PTHR38007">
    <property type="entry name" value="CRISPR SYSTEM CMS PROTEIN CSM5"/>
    <property type="match status" value="1"/>
</dbReference>
<keyword evidence="5" id="KW-0051">Antiviral defense</keyword>
<proteinExistence type="inferred from homology"/>
<feature type="domain" description="CRISPR type III-associated protein" evidence="7">
    <location>
        <begin position="5"/>
        <end position="312"/>
    </location>
</feature>
<evidence type="ECO:0000256" key="1">
    <source>
        <dbReference type="ARBA" id="ARBA00003088"/>
    </source>
</evidence>
<dbReference type="AlphaFoldDB" id="A0A7C0X1K7"/>
<comment type="similarity">
    <text evidence="2">Belongs to the CRISPR-associated Csm5 family.</text>
</comment>
<organism evidence="8">
    <name type="scientific">Candidatus Syntropharchaeum butanivorans</name>
    <dbReference type="NCBI Taxonomy" id="1839936"/>
    <lineage>
        <taxon>Archaea</taxon>
        <taxon>Methanobacteriati</taxon>
        <taxon>Methanobacteriota</taxon>
        <taxon>Stenosarchaea group</taxon>
        <taxon>Methanomicrobia</taxon>
        <taxon>Methanosarcinales</taxon>
        <taxon>ANME-2 cluster</taxon>
        <taxon>Candidatus Syntropharchaeum</taxon>
    </lineage>
</organism>
<dbReference type="Pfam" id="PF03787">
    <property type="entry name" value="RAMPs"/>
    <property type="match status" value="1"/>
</dbReference>
<dbReference type="InterPro" id="IPR005537">
    <property type="entry name" value="RAMP_III_fam"/>
</dbReference>
<evidence type="ECO:0000256" key="4">
    <source>
        <dbReference type="ARBA" id="ARBA00022884"/>
    </source>
</evidence>
<evidence type="ECO:0000259" key="7">
    <source>
        <dbReference type="Pfam" id="PF03787"/>
    </source>
</evidence>
<evidence type="ECO:0000313" key="8">
    <source>
        <dbReference type="EMBL" id="HDM36770.1"/>
    </source>
</evidence>
<dbReference type="EMBL" id="DQZR01000252">
    <property type="protein sequence ID" value="HDM36770.1"/>
    <property type="molecule type" value="Genomic_DNA"/>
</dbReference>
<gene>
    <name evidence="8" type="primary">csm5</name>
    <name evidence="8" type="ORF">ENG09_05960</name>
</gene>
<dbReference type="NCBIfam" id="TIGR01899">
    <property type="entry name" value="cas_TM1807_csm5"/>
    <property type="match status" value="1"/>
</dbReference>
<keyword evidence="4" id="KW-0694">RNA-binding</keyword>
<comment type="function">
    <text evidence="1">This subunit might be involved in maturation of a crRNA intermediate to its mature form.</text>
</comment>
<dbReference type="InterPro" id="IPR010173">
    <property type="entry name" value="CRISPR-assoc_Csm5"/>
</dbReference>
<dbReference type="PANTHER" id="PTHR38007:SF1">
    <property type="entry name" value="CRISPR SYSTEM CMS PROTEIN CSM5"/>
    <property type="match status" value="1"/>
</dbReference>